<accession>A0A8H7E982</accession>
<sequence>MGYGLSIWHKLLPQLSTAIPSVNAAAAAFGALYESIVLKGGSSSTSKRRAALQYGNAIRHVQQDVAHQLYGPVPLLLACALLGFAELLRCRQYNALMHLQGALRLLRSREEVFTKAKVLDATDPNGSNALEATTTTPLEDNLSLMFMTLDIQKASYALGQPPELSVSHLPCQPHVSSSIRNVNEAATQLVRLIHSCYHFTAHASQFKYLSRAAIPSDLLLEQGRHIAKLSLWLDSLNQDILLNQPGSSHKLSPEGYCHALVLRTQCLSTLIYLSTVLSAHECRYDLHRPRFQSIVQDAAVVLAQGSGTPSALRQFRPSPGIVQPLFFTATKYRHGDWRRQANDLLGRSGREGPFDGKLLAAIASRTITIEEGTCRQPLTERILPEHITEGNRVHGTGIHVETKDDEESVPCATAMFSRCKDVEAMLCGSVSWEHESNWDIWNEVIEL</sequence>
<dbReference type="OrthoDB" id="3145928at2759"/>
<comment type="caution">
    <text evidence="7">The sequence shown here is derived from an EMBL/GenBank/DDBJ whole genome shotgun (WGS) entry which is preliminary data.</text>
</comment>
<keyword evidence="5" id="KW-0804">Transcription</keyword>
<evidence type="ECO:0000313" key="8">
    <source>
        <dbReference type="Proteomes" id="UP000606974"/>
    </source>
</evidence>
<dbReference type="InterPro" id="IPR021858">
    <property type="entry name" value="Fun_TF"/>
</dbReference>
<keyword evidence="6" id="KW-0539">Nucleus</keyword>
<evidence type="ECO:0008006" key="9">
    <source>
        <dbReference type="Google" id="ProtNLM"/>
    </source>
</evidence>
<evidence type="ECO:0000256" key="6">
    <source>
        <dbReference type="ARBA" id="ARBA00023242"/>
    </source>
</evidence>
<evidence type="ECO:0000256" key="5">
    <source>
        <dbReference type="ARBA" id="ARBA00023163"/>
    </source>
</evidence>
<name>A0A8H7E982_9EURO</name>
<keyword evidence="3" id="KW-0805">Transcription regulation</keyword>
<reference evidence="7" key="1">
    <citation type="submission" date="2020-02" db="EMBL/GenBank/DDBJ databases">
        <authorList>
            <person name="Palmer J.M."/>
        </authorList>
    </citation>
    <scope>NUCLEOTIDE SEQUENCE</scope>
    <source>
        <strain evidence="7">EPUS1.4</strain>
        <tissue evidence="7">Thallus</tissue>
    </source>
</reference>
<evidence type="ECO:0000256" key="4">
    <source>
        <dbReference type="ARBA" id="ARBA00023125"/>
    </source>
</evidence>
<dbReference type="GO" id="GO:0003677">
    <property type="term" value="F:DNA binding"/>
    <property type="evidence" value="ECO:0007669"/>
    <property type="project" value="UniProtKB-KW"/>
</dbReference>
<dbReference type="PANTHER" id="PTHR36206:SF13">
    <property type="entry name" value="TRANSCRIPTIONAL REGULATORY PROTEIN MOC3"/>
    <property type="match status" value="1"/>
</dbReference>
<proteinExistence type="predicted"/>
<evidence type="ECO:0000256" key="3">
    <source>
        <dbReference type="ARBA" id="ARBA00023015"/>
    </source>
</evidence>
<dbReference type="PANTHER" id="PTHR36206">
    <property type="entry name" value="ASPERCRYPTIN BIOSYNTHESIS CLUSTER-SPECIFIC TRANSCRIPTION REGULATOR ATNN-RELATED"/>
    <property type="match status" value="1"/>
</dbReference>
<keyword evidence="8" id="KW-1185">Reference proteome</keyword>
<dbReference type="EMBL" id="JAACFV010000003">
    <property type="protein sequence ID" value="KAF7513927.1"/>
    <property type="molecule type" value="Genomic_DNA"/>
</dbReference>
<evidence type="ECO:0000256" key="2">
    <source>
        <dbReference type="ARBA" id="ARBA00022833"/>
    </source>
</evidence>
<protein>
    <recommendedName>
        <fullName evidence="9">Transcription factor domain-containing protein</fullName>
    </recommendedName>
</protein>
<dbReference type="Proteomes" id="UP000606974">
    <property type="component" value="Unassembled WGS sequence"/>
</dbReference>
<dbReference type="InterPro" id="IPR052360">
    <property type="entry name" value="Transcr_Regulatory_Proteins"/>
</dbReference>
<keyword evidence="4" id="KW-0238">DNA-binding</keyword>
<dbReference type="GO" id="GO:0046872">
    <property type="term" value="F:metal ion binding"/>
    <property type="evidence" value="ECO:0007669"/>
    <property type="project" value="UniProtKB-KW"/>
</dbReference>
<dbReference type="AlphaFoldDB" id="A0A8H7E982"/>
<gene>
    <name evidence="7" type="ORF">GJ744_006541</name>
</gene>
<keyword evidence="2" id="KW-0862">Zinc</keyword>
<evidence type="ECO:0000256" key="1">
    <source>
        <dbReference type="ARBA" id="ARBA00022723"/>
    </source>
</evidence>
<organism evidence="7 8">
    <name type="scientific">Endocarpon pusillum</name>
    <dbReference type="NCBI Taxonomy" id="364733"/>
    <lineage>
        <taxon>Eukaryota</taxon>
        <taxon>Fungi</taxon>
        <taxon>Dikarya</taxon>
        <taxon>Ascomycota</taxon>
        <taxon>Pezizomycotina</taxon>
        <taxon>Eurotiomycetes</taxon>
        <taxon>Chaetothyriomycetidae</taxon>
        <taxon>Verrucariales</taxon>
        <taxon>Verrucariaceae</taxon>
        <taxon>Endocarpon</taxon>
    </lineage>
</organism>
<evidence type="ECO:0000313" key="7">
    <source>
        <dbReference type="EMBL" id="KAF7513927.1"/>
    </source>
</evidence>
<dbReference type="Pfam" id="PF11951">
    <property type="entry name" value="Fungal_trans_2"/>
    <property type="match status" value="1"/>
</dbReference>
<keyword evidence="1" id="KW-0479">Metal-binding</keyword>